<dbReference type="InterPro" id="IPR014001">
    <property type="entry name" value="Helicase_ATP-bd"/>
</dbReference>
<dbReference type="GO" id="GO:0006310">
    <property type="term" value="P:DNA recombination"/>
    <property type="evidence" value="ECO:0007669"/>
    <property type="project" value="UniProtKB-KW"/>
</dbReference>
<keyword evidence="7" id="KW-0067">ATP-binding</keyword>
<evidence type="ECO:0000256" key="14">
    <source>
        <dbReference type="ARBA" id="ARBA00048988"/>
    </source>
</evidence>
<evidence type="ECO:0000256" key="4">
    <source>
        <dbReference type="ARBA" id="ARBA00022763"/>
    </source>
</evidence>
<evidence type="ECO:0000259" key="17">
    <source>
        <dbReference type="PROSITE" id="PS51192"/>
    </source>
</evidence>
<evidence type="ECO:0000256" key="9">
    <source>
        <dbReference type="ARBA" id="ARBA00023172"/>
    </source>
</evidence>
<dbReference type="SMART" id="SM00487">
    <property type="entry name" value="DEXDc"/>
    <property type="match status" value="1"/>
</dbReference>
<evidence type="ECO:0000256" key="10">
    <source>
        <dbReference type="ARBA" id="ARBA00023204"/>
    </source>
</evidence>
<evidence type="ECO:0000259" key="18">
    <source>
        <dbReference type="PROSITE" id="PS51194"/>
    </source>
</evidence>
<evidence type="ECO:0000256" key="12">
    <source>
        <dbReference type="ARBA" id="ARBA00034617"/>
    </source>
</evidence>
<comment type="catalytic activity">
    <reaction evidence="14">
        <text>ATP + H2O = ADP + phosphate + H(+)</text>
        <dbReference type="Rhea" id="RHEA:13065"/>
        <dbReference type="ChEBI" id="CHEBI:15377"/>
        <dbReference type="ChEBI" id="CHEBI:15378"/>
        <dbReference type="ChEBI" id="CHEBI:30616"/>
        <dbReference type="ChEBI" id="CHEBI:43474"/>
        <dbReference type="ChEBI" id="CHEBI:456216"/>
        <dbReference type="EC" id="5.6.2.4"/>
    </reaction>
</comment>
<keyword evidence="9" id="KW-0233">DNA recombination</keyword>
<dbReference type="InterPro" id="IPR033454">
    <property type="entry name" value="RecG_wedge"/>
</dbReference>
<dbReference type="NCBIfam" id="TIGR00643">
    <property type="entry name" value="recG"/>
    <property type="match status" value="1"/>
</dbReference>
<dbReference type="InterPro" id="IPR027417">
    <property type="entry name" value="P-loop_NTPase"/>
</dbReference>
<dbReference type="SUPFAM" id="SSF52540">
    <property type="entry name" value="P-loop containing nucleoside triphosphate hydrolases"/>
    <property type="match status" value="2"/>
</dbReference>
<evidence type="ECO:0000256" key="3">
    <source>
        <dbReference type="ARBA" id="ARBA00022741"/>
    </source>
</evidence>
<name>A0A381RA64_9ZZZZ</name>
<evidence type="ECO:0000256" key="11">
    <source>
        <dbReference type="ARBA" id="ARBA00023235"/>
    </source>
</evidence>
<dbReference type="CDD" id="cd17992">
    <property type="entry name" value="DEXHc_RecG"/>
    <property type="match status" value="1"/>
</dbReference>
<dbReference type="GO" id="GO:0016787">
    <property type="term" value="F:hydrolase activity"/>
    <property type="evidence" value="ECO:0007669"/>
    <property type="project" value="UniProtKB-KW"/>
</dbReference>
<accession>A0A381RA64</accession>
<gene>
    <name evidence="19" type="ORF">METZ01_LOCUS41446</name>
</gene>
<dbReference type="SMART" id="SM00490">
    <property type="entry name" value="HELICc"/>
    <property type="match status" value="1"/>
</dbReference>
<evidence type="ECO:0000256" key="5">
    <source>
        <dbReference type="ARBA" id="ARBA00022801"/>
    </source>
</evidence>
<dbReference type="InterPro" id="IPR045562">
    <property type="entry name" value="RecG_dom3_C"/>
</dbReference>
<comment type="similarity">
    <text evidence="1">Belongs to the helicase family. RecG subfamily.</text>
</comment>
<dbReference type="Pfam" id="PF17191">
    <property type="entry name" value="RecG_wedge"/>
    <property type="match status" value="1"/>
</dbReference>
<evidence type="ECO:0000256" key="13">
    <source>
        <dbReference type="ARBA" id="ARBA00034808"/>
    </source>
</evidence>
<dbReference type="PANTHER" id="PTHR47964">
    <property type="entry name" value="ATP-DEPENDENT DNA HELICASE HOMOLOG RECG, CHLOROPLASTIC"/>
    <property type="match status" value="1"/>
</dbReference>
<dbReference type="CDD" id="cd04488">
    <property type="entry name" value="RecG_wedge_OBF"/>
    <property type="match status" value="1"/>
</dbReference>
<keyword evidence="4" id="KW-0227">DNA damage</keyword>
<protein>
    <recommendedName>
        <fullName evidence="2">ATP-dependent DNA helicase RecG</fullName>
        <ecNumber evidence="13">5.6.2.4</ecNumber>
    </recommendedName>
    <alternativeName>
        <fullName evidence="15">DNA branch migration protein RecG</fullName>
    </alternativeName>
    <alternativeName>
        <fullName evidence="16">Probable DNA 3'-5' helicase RecG</fullName>
    </alternativeName>
</protein>
<dbReference type="SUPFAM" id="SSF50249">
    <property type="entry name" value="Nucleic acid-binding proteins"/>
    <property type="match status" value="1"/>
</dbReference>
<dbReference type="EMBL" id="UINC01001778">
    <property type="protein sequence ID" value="SUZ88592.1"/>
    <property type="molecule type" value="Genomic_DNA"/>
</dbReference>
<dbReference type="GO" id="GO:0003677">
    <property type="term" value="F:DNA binding"/>
    <property type="evidence" value="ECO:0007669"/>
    <property type="project" value="UniProtKB-KW"/>
</dbReference>
<keyword evidence="5" id="KW-0378">Hydrolase</keyword>
<evidence type="ECO:0000256" key="6">
    <source>
        <dbReference type="ARBA" id="ARBA00022806"/>
    </source>
</evidence>
<reference evidence="19" key="1">
    <citation type="submission" date="2018-05" db="EMBL/GenBank/DDBJ databases">
        <authorList>
            <person name="Lanie J.A."/>
            <person name="Ng W.-L."/>
            <person name="Kazmierczak K.M."/>
            <person name="Andrzejewski T.M."/>
            <person name="Davidsen T.M."/>
            <person name="Wayne K.J."/>
            <person name="Tettelin H."/>
            <person name="Glass J.I."/>
            <person name="Rusch D."/>
            <person name="Podicherti R."/>
            <person name="Tsui H.-C.T."/>
            <person name="Winkler M.E."/>
        </authorList>
    </citation>
    <scope>NUCLEOTIDE SEQUENCE</scope>
</reference>
<dbReference type="InterPro" id="IPR001650">
    <property type="entry name" value="Helicase_C-like"/>
</dbReference>
<dbReference type="PANTHER" id="PTHR47964:SF1">
    <property type="entry name" value="ATP-DEPENDENT DNA HELICASE HOMOLOG RECG, CHLOROPLASTIC"/>
    <property type="match status" value="1"/>
</dbReference>
<keyword evidence="6" id="KW-0347">Helicase</keyword>
<keyword evidence="11" id="KW-0413">Isomerase</keyword>
<dbReference type="GO" id="GO:0005524">
    <property type="term" value="F:ATP binding"/>
    <property type="evidence" value="ECO:0007669"/>
    <property type="project" value="UniProtKB-KW"/>
</dbReference>
<evidence type="ECO:0000256" key="2">
    <source>
        <dbReference type="ARBA" id="ARBA00017846"/>
    </source>
</evidence>
<evidence type="ECO:0000256" key="7">
    <source>
        <dbReference type="ARBA" id="ARBA00022840"/>
    </source>
</evidence>
<keyword evidence="8" id="KW-0238">DNA-binding</keyword>
<organism evidence="19">
    <name type="scientific">marine metagenome</name>
    <dbReference type="NCBI Taxonomy" id="408172"/>
    <lineage>
        <taxon>unclassified sequences</taxon>
        <taxon>metagenomes</taxon>
        <taxon>ecological metagenomes</taxon>
    </lineage>
</organism>
<dbReference type="GO" id="GO:0006281">
    <property type="term" value="P:DNA repair"/>
    <property type="evidence" value="ECO:0007669"/>
    <property type="project" value="UniProtKB-KW"/>
</dbReference>
<feature type="domain" description="Helicase C-terminal" evidence="18">
    <location>
        <begin position="460"/>
        <end position="620"/>
    </location>
</feature>
<evidence type="ECO:0000313" key="19">
    <source>
        <dbReference type="EMBL" id="SUZ88592.1"/>
    </source>
</evidence>
<dbReference type="NCBIfam" id="NF008168">
    <property type="entry name" value="PRK10917.2-2"/>
    <property type="match status" value="1"/>
</dbReference>
<dbReference type="Pfam" id="PF00270">
    <property type="entry name" value="DEAD"/>
    <property type="match status" value="1"/>
</dbReference>
<evidence type="ECO:0000256" key="1">
    <source>
        <dbReference type="ARBA" id="ARBA00007504"/>
    </source>
</evidence>
<evidence type="ECO:0000256" key="16">
    <source>
        <dbReference type="ARBA" id="ARBA00049819"/>
    </source>
</evidence>
<dbReference type="Pfam" id="PF00271">
    <property type="entry name" value="Helicase_C"/>
    <property type="match status" value="1"/>
</dbReference>
<dbReference type="NCBIfam" id="NF008165">
    <property type="entry name" value="PRK10917.1-3"/>
    <property type="match status" value="1"/>
</dbReference>
<dbReference type="AlphaFoldDB" id="A0A381RA64"/>
<dbReference type="EC" id="5.6.2.4" evidence="13"/>
<dbReference type="GO" id="GO:0043138">
    <property type="term" value="F:3'-5' DNA helicase activity"/>
    <property type="evidence" value="ECO:0007669"/>
    <property type="project" value="UniProtKB-EC"/>
</dbReference>
<keyword evidence="3" id="KW-0547">Nucleotide-binding</keyword>
<dbReference type="Gene3D" id="2.40.50.140">
    <property type="entry name" value="Nucleic acid-binding proteins"/>
    <property type="match status" value="1"/>
</dbReference>
<dbReference type="CDD" id="cd18811">
    <property type="entry name" value="SF2_C_RecG"/>
    <property type="match status" value="1"/>
</dbReference>
<comment type="catalytic activity">
    <reaction evidence="12">
        <text>Couples ATP hydrolysis with the unwinding of duplex DNA by translocating in the 3'-5' direction.</text>
        <dbReference type="EC" id="5.6.2.4"/>
    </reaction>
</comment>
<dbReference type="InterPro" id="IPR004609">
    <property type="entry name" value="ATP-dep_DNA_helicase_RecG"/>
</dbReference>
<dbReference type="InterPro" id="IPR047112">
    <property type="entry name" value="RecG/Mfd"/>
</dbReference>
<proteinExistence type="inferred from homology"/>
<dbReference type="Pfam" id="PF19833">
    <property type="entry name" value="RecG_dom3_C"/>
    <property type="match status" value="1"/>
</dbReference>
<keyword evidence="10" id="KW-0234">DNA repair</keyword>
<sequence>MPAFHLLTSISELSGVGSKRKLILNDHGISTLQDLLYYFPRRHLDRTSITPIRKLEKGMVATLIGQVETFGEKSVRRGKLFQVILSDGTGILTLTWFNGVRFMKKLFKVGDRLAIHGKIDWYNGPSITHPEFDKLNPDDDPISTGAVVPLYPLTNELRSIGVDQRVLRKMVRELLRSGLAIPELFPDPVIKEYKLISRQDAFKQIHFADNGVKLNNARRRLKFDEHFFLQLLMALRKKSIQLTGTKPLPDIGPYFHTIANTLDFELTDAQKRVIEEIHDDLKKKVAMNRLLQGDVGSGKTIVSILISALAVGNNAQVAIMAPTEILAHQHYESFMSLLDKANIPCALLLGNMKKNERQSILRGLKTSKIPVIIGTHALIQDDVEMKNLGLVIVDEQHRFGVNQRLKLLKKGWNPHFLAMTATPIPRTLSITYHGDMDLSIIDELPKSRLPVVTKVVEPSRLSRIYAFIKKEVASGRQCMIIYPLVEESQKSDLAAAVEAHKELNKNVFPDLNVGLVHGRMKSEEKDRVMQDFASNKIQVLISTTVIEVGIDIPNATVMVIEHAERFGLTQLHQLRGRVGRGTDKSYCILVRRNITETAQSRLEIMEETNNGFIIADEDLKLRGPGEFFGIKQSGFFQFKIANMITDGPIIRDARKAAFKLIENDPDLQESQHRLLREIFLQEYADQLEMIALS</sequence>
<evidence type="ECO:0000256" key="15">
    <source>
        <dbReference type="ARBA" id="ARBA00049803"/>
    </source>
</evidence>
<dbReference type="InterPro" id="IPR012340">
    <property type="entry name" value="NA-bd_OB-fold"/>
</dbReference>
<dbReference type="PROSITE" id="PS51194">
    <property type="entry name" value="HELICASE_CTER"/>
    <property type="match status" value="1"/>
</dbReference>
<dbReference type="InterPro" id="IPR011545">
    <property type="entry name" value="DEAD/DEAH_box_helicase_dom"/>
</dbReference>
<feature type="domain" description="Helicase ATP-binding" evidence="17">
    <location>
        <begin position="280"/>
        <end position="441"/>
    </location>
</feature>
<evidence type="ECO:0000256" key="8">
    <source>
        <dbReference type="ARBA" id="ARBA00023125"/>
    </source>
</evidence>
<dbReference type="PROSITE" id="PS51192">
    <property type="entry name" value="HELICASE_ATP_BIND_1"/>
    <property type="match status" value="1"/>
</dbReference>
<dbReference type="Gene3D" id="3.40.50.300">
    <property type="entry name" value="P-loop containing nucleotide triphosphate hydrolases"/>
    <property type="match status" value="2"/>
</dbReference>